<keyword evidence="6" id="KW-1015">Disulfide bond</keyword>
<sequence>MDRRNIATASVLELSVSSKPTKFIPESYRKSKSSSVIPRSDVWTSAPFKRIIHDAIDRAAYLELDVDNLPEDQDFMPILVLYCNDIYQNIPEKMAEPLDSLLRKRREATDFPLSTEEEHKTRRKQRRERKCKKKKNSRKKSCSKKRLKIEIKLFFNRDLDSRRLSEKLKKRKCQRKSLHIDFSEIGWNSWIIEPKSFDAFYCAGQCGYHEMLSSKKSNHAFLQSIMNRYEPEVPLPCCVPDKLAPLSILYNEESSQHVVLKVYPNMSVLSCSCR</sequence>
<dbReference type="PROSITE" id="PS00250">
    <property type="entry name" value="TGF_BETA_1"/>
    <property type="match status" value="1"/>
</dbReference>
<reference evidence="11" key="1">
    <citation type="journal article" date="2010" name="Science">
        <title>Plasticity of animal genome architecture unmasked by rapid evolution of a pelagic tunicate.</title>
        <authorList>
            <person name="Denoeud F."/>
            <person name="Henriet S."/>
            <person name="Mungpakdee S."/>
            <person name="Aury J.M."/>
            <person name="Da Silva C."/>
            <person name="Brinkmann H."/>
            <person name="Mikhaleva J."/>
            <person name="Olsen L.C."/>
            <person name="Jubin C."/>
            <person name="Canestro C."/>
            <person name="Bouquet J.M."/>
            <person name="Danks G."/>
            <person name="Poulain J."/>
            <person name="Campsteijn C."/>
            <person name="Adamski M."/>
            <person name="Cross I."/>
            <person name="Yadetie F."/>
            <person name="Muffato M."/>
            <person name="Louis A."/>
            <person name="Butcher S."/>
            <person name="Tsagkogeorga G."/>
            <person name="Konrad A."/>
            <person name="Singh S."/>
            <person name="Jensen M.F."/>
            <person name="Cong E.H."/>
            <person name="Eikeseth-Otteraa H."/>
            <person name="Noel B."/>
            <person name="Anthouard V."/>
            <person name="Porcel B.M."/>
            <person name="Kachouri-Lafond R."/>
            <person name="Nishino A."/>
            <person name="Ugolini M."/>
            <person name="Chourrout P."/>
            <person name="Nishida H."/>
            <person name="Aasland R."/>
            <person name="Huzurbazar S."/>
            <person name="Westhof E."/>
            <person name="Delsuc F."/>
            <person name="Lehrach H."/>
            <person name="Reinhardt R."/>
            <person name="Weissenbach J."/>
            <person name="Roy S.W."/>
            <person name="Artiguenave F."/>
            <person name="Postlethwait J.H."/>
            <person name="Manak J.R."/>
            <person name="Thompson E.M."/>
            <person name="Jaillon O."/>
            <person name="Du Pasquier L."/>
            <person name="Boudinot P."/>
            <person name="Liberles D.A."/>
            <person name="Volff J.N."/>
            <person name="Philippe H."/>
            <person name="Lenhard B."/>
            <person name="Roest Crollius H."/>
            <person name="Wincker P."/>
            <person name="Chourrout D."/>
        </authorList>
    </citation>
    <scope>NUCLEOTIDE SEQUENCE [LARGE SCALE GENOMIC DNA]</scope>
</reference>
<evidence type="ECO:0000313" key="12">
    <source>
        <dbReference type="Proteomes" id="UP000001307"/>
    </source>
</evidence>
<evidence type="ECO:0000256" key="7">
    <source>
        <dbReference type="ARBA" id="ARBA00023180"/>
    </source>
</evidence>
<evidence type="ECO:0000256" key="4">
    <source>
        <dbReference type="ARBA" id="ARBA00022729"/>
    </source>
</evidence>
<keyword evidence="3" id="KW-0964">Secreted</keyword>
<dbReference type="InterPro" id="IPR017948">
    <property type="entry name" value="TGFb_CS"/>
</dbReference>
<keyword evidence="4" id="KW-0732">Signal</keyword>
<dbReference type="Proteomes" id="UP000001307">
    <property type="component" value="Unassembled WGS sequence"/>
</dbReference>
<dbReference type="SUPFAM" id="SSF57501">
    <property type="entry name" value="Cystine-knot cytokines"/>
    <property type="match status" value="1"/>
</dbReference>
<evidence type="ECO:0000313" key="11">
    <source>
        <dbReference type="EMBL" id="CBY14267.1"/>
    </source>
</evidence>
<dbReference type="SMART" id="SM00204">
    <property type="entry name" value="TGFB"/>
    <property type="match status" value="1"/>
</dbReference>
<dbReference type="GO" id="GO:0005125">
    <property type="term" value="F:cytokine activity"/>
    <property type="evidence" value="ECO:0007669"/>
    <property type="project" value="TreeGrafter"/>
</dbReference>
<gene>
    <name evidence="11" type="ORF">GSOID_T00007253001</name>
</gene>
<comment type="subcellular location">
    <subcellularLocation>
        <location evidence="1">Secreted</location>
    </subcellularLocation>
</comment>
<dbReference type="InParanoid" id="E4XX73"/>
<dbReference type="Gene3D" id="2.10.90.10">
    <property type="entry name" value="Cystine-knot cytokines"/>
    <property type="match status" value="1"/>
</dbReference>
<comment type="similarity">
    <text evidence="2 8">Belongs to the TGF-beta family.</text>
</comment>
<evidence type="ECO:0000256" key="3">
    <source>
        <dbReference type="ARBA" id="ARBA00022525"/>
    </source>
</evidence>
<organism evidence="11">
    <name type="scientific">Oikopleura dioica</name>
    <name type="common">Tunicate</name>
    <dbReference type="NCBI Taxonomy" id="34765"/>
    <lineage>
        <taxon>Eukaryota</taxon>
        <taxon>Metazoa</taxon>
        <taxon>Chordata</taxon>
        <taxon>Tunicata</taxon>
        <taxon>Appendicularia</taxon>
        <taxon>Copelata</taxon>
        <taxon>Oikopleuridae</taxon>
        <taxon>Oikopleura</taxon>
    </lineage>
</organism>
<evidence type="ECO:0000256" key="5">
    <source>
        <dbReference type="ARBA" id="ARBA00023030"/>
    </source>
</evidence>
<dbReference type="GO" id="GO:0005615">
    <property type="term" value="C:extracellular space"/>
    <property type="evidence" value="ECO:0007669"/>
    <property type="project" value="TreeGrafter"/>
</dbReference>
<dbReference type="InterPro" id="IPR015615">
    <property type="entry name" value="TGF-beta-rel"/>
</dbReference>
<dbReference type="GO" id="GO:0008083">
    <property type="term" value="F:growth factor activity"/>
    <property type="evidence" value="ECO:0007669"/>
    <property type="project" value="UniProtKB-KW"/>
</dbReference>
<feature type="region of interest" description="Disordered" evidence="9">
    <location>
        <begin position="113"/>
        <end position="143"/>
    </location>
</feature>
<feature type="domain" description="TGF-beta family profile" evidence="10">
    <location>
        <begin position="154"/>
        <end position="274"/>
    </location>
</feature>
<evidence type="ECO:0000256" key="6">
    <source>
        <dbReference type="ARBA" id="ARBA00023157"/>
    </source>
</evidence>
<evidence type="ECO:0000256" key="2">
    <source>
        <dbReference type="ARBA" id="ARBA00006656"/>
    </source>
</evidence>
<evidence type="ECO:0000256" key="1">
    <source>
        <dbReference type="ARBA" id="ARBA00004613"/>
    </source>
</evidence>
<dbReference type="InterPro" id="IPR001839">
    <property type="entry name" value="TGF-b_C"/>
</dbReference>
<dbReference type="Pfam" id="PF00019">
    <property type="entry name" value="TGF_beta"/>
    <property type="match status" value="1"/>
</dbReference>
<dbReference type="AlphaFoldDB" id="E4XX73"/>
<dbReference type="PANTHER" id="PTHR11848">
    <property type="entry name" value="TGF-BETA FAMILY"/>
    <property type="match status" value="1"/>
</dbReference>
<dbReference type="EMBL" id="FN653269">
    <property type="protein sequence ID" value="CBY14267.1"/>
    <property type="molecule type" value="Genomic_DNA"/>
</dbReference>
<dbReference type="InterPro" id="IPR029034">
    <property type="entry name" value="Cystine-knot_cytokine"/>
</dbReference>
<keyword evidence="7" id="KW-0325">Glycoprotein</keyword>
<name>E4XX73_OIKDI</name>
<dbReference type="PROSITE" id="PS51362">
    <property type="entry name" value="TGF_BETA_2"/>
    <property type="match status" value="1"/>
</dbReference>
<protein>
    <recommendedName>
        <fullName evidence="10">TGF-beta family profile domain-containing protein</fullName>
    </recommendedName>
</protein>
<evidence type="ECO:0000259" key="10">
    <source>
        <dbReference type="PROSITE" id="PS51362"/>
    </source>
</evidence>
<feature type="compositionally biased region" description="Basic residues" evidence="9">
    <location>
        <begin position="121"/>
        <end position="143"/>
    </location>
</feature>
<accession>E4XX73</accession>
<keyword evidence="12" id="KW-1185">Reference proteome</keyword>
<dbReference type="OrthoDB" id="5987191at2759"/>
<evidence type="ECO:0000256" key="9">
    <source>
        <dbReference type="SAM" id="MobiDB-lite"/>
    </source>
</evidence>
<dbReference type="PANTHER" id="PTHR11848:SF270">
    <property type="entry name" value="BONE MORPHOGENETIC PROTEIN 3-LIKE"/>
    <property type="match status" value="1"/>
</dbReference>
<dbReference type="FunFam" id="2.10.90.10:FF:000001">
    <property type="entry name" value="Bone morphogenetic protein 4"/>
    <property type="match status" value="1"/>
</dbReference>
<keyword evidence="5 8" id="KW-0339">Growth factor</keyword>
<dbReference type="PRINTS" id="PR00669">
    <property type="entry name" value="INHIBINA"/>
</dbReference>
<evidence type="ECO:0000256" key="8">
    <source>
        <dbReference type="RuleBase" id="RU000354"/>
    </source>
</evidence>
<proteinExistence type="inferred from homology"/>